<dbReference type="OrthoDB" id="5605557at2"/>
<proteinExistence type="predicted"/>
<evidence type="ECO:0000313" key="3">
    <source>
        <dbReference type="Proteomes" id="UP000029672"/>
    </source>
</evidence>
<feature type="chain" id="PRO_5001930079" evidence="1">
    <location>
        <begin position="19"/>
        <end position="130"/>
    </location>
</feature>
<dbReference type="Proteomes" id="UP000029672">
    <property type="component" value="Chromosome"/>
</dbReference>
<dbReference type="HOGENOM" id="CLU_2034639_0_0_6"/>
<organism evidence="2 3">
    <name type="scientific">Candidatus Francisella endociliophora</name>
    <dbReference type="NCBI Taxonomy" id="653937"/>
    <lineage>
        <taxon>Bacteria</taxon>
        <taxon>Pseudomonadati</taxon>
        <taxon>Pseudomonadota</taxon>
        <taxon>Gammaproteobacteria</taxon>
        <taxon>Thiotrichales</taxon>
        <taxon>Francisellaceae</taxon>
        <taxon>Francisella</taxon>
    </lineage>
</organism>
<dbReference type="RefSeq" id="WP_040010295.1">
    <property type="nucleotide sequence ID" value="NZ_CP009574.1"/>
</dbReference>
<dbReference type="EMBL" id="CP009574">
    <property type="protein sequence ID" value="AIT09938.1"/>
    <property type="molecule type" value="Genomic_DNA"/>
</dbReference>
<evidence type="ECO:0000256" key="1">
    <source>
        <dbReference type="SAM" id="SignalP"/>
    </source>
</evidence>
<reference evidence="2 3" key="1">
    <citation type="submission" date="2014-10" db="EMBL/GenBank/DDBJ databases">
        <title>Whole genome sequence of Francisella endociliophora strain FSC1006, isolated from a laboratory culture of the marine ciliate Euplotes raikovi.</title>
        <authorList>
            <person name="Granberg M."/>
            <person name="Backman S."/>
            <person name="Lundmark E."/>
            <person name="Nilsson E."/>
            <person name="Karlsson E."/>
            <person name="Thelaus J."/>
            <person name="Ohrman C."/>
            <person name="Larkeryd A."/>
            <person name="Stenberg P."/>
        </authorList>
    </citation>
    <scope>NUCLEOTIDE SEQUENCE [LARGE SCALE GENOMIC DNA]</scope>
    <source>
        <strain evidence="2 3">FSC1006</strain>
    </source>
</reference>
<accession>A0A097EQU6</accession>
<feature type="signal peptide" evidence="1">
    <location>
        <begin position="1"/>
        <end position="18"/>
    </location>
</feature>
<keyword evidence="1" id="KW-0732">Signal</keyword>
<protein>
    <submittedName>
        <fullName evidence="2">Uncharacterized protein</fullName>
    </submittedName>
</protein>
<name>A0A097EQU6_9GAMM</name>
<gene>
    <name evidence="2" type="ORF">LO80_08130</name>
</gene>
<sequence>MKKAVLLVGMIISFSAYSSVYETNDNGVPEFSNIKSKNAEKIELKNDPISVIDADSIPKNIVWGHSEGQHQQYMQQSQNTMQADFPEQFTDNYYDFYGRNHHYNSLMSSTIGMSMYSPNDANNMRLQRNY</sequence>
<evidence type="ECO:0000313" key="2">
    <source>
        <dbReference type="EMBL" id="AIT09938.1"/>
    </source>
</evidence>
<keyword evidence="3" id="KW-1185">Reference proteome</keyword>
<dbReference type="KEGG" id="frf:LO80_08130"/>
<dbReference type="STRING" id="1547445.LO80_08130"/>
<dbReference type="AlphaFoldDB" id="A0A097EQU6"/>